<keyword evidence="4" id="KW-0418">Kinase</keyword>
<evidence type="ECO:0000313" key="7">
    <source>
        <dbReference type="EMBL" id="CAG8625939.1"/>
    </source>
</evidence>
<name>A0A9N9D7U0_9GLOM</name>
<dbReference type="AlphaFoldDB" id="A0A9N9D7U0"/>
<keyword evidence="8" id="KW-1185">Reference proteome</keyword>
<reference evidence="7" key="1">
    <citation type="submission" date="2021-06" db="EMBL/GenBank/DDBJ databases">
        <authorList>
            <person name="Kallberg Y."/>
            <person name="Tangrot J."/>
            <person name="Rosling A."/>
        </authorList>
    </citation>
    <scope>NUCLEOTIDE SEQUENCE</scope>
    <source>
        <strain evidence="7">MT106</strain>
    </source>
</reference>
<dbReference type="GO" id="GO:0004674">
    <property type="term" value="F:protein serine/threonine kinase activity"/>
    <property type="evidence" value="ECO:0007669"/>
    <property type="project" value="UniProtKB-KW"/>
</dbReference>
<dbReference type="EMBL" id="CAJVPL010003083">
    <property type="protein sequence ID" value="CAG8625939.1"/>
    <property type="molecule type" value="Genomic_DNA"/>
</dbReference>
<comment type="similarity">
    <text evidence="4">Belongs to the protein kinase superfamily.</text>
</comment>
<sequence>MSAASTPTTSFSSTTTTTTSPTSTESTGRTTSIPHRRESVKHEVKTNLNAIVTETKDGERCLNNYILKEVIGHGAYGTVNLATDKDTGTNYAIKEFSKARLRKKDKSNAYRRSRGAWRGGRRGAPMPPPKDNVDTSNPLYLIRVEVAILKKLNHPNVVKLYEVMDDPNNDSLYMVFEMCEKGVLMDINIRKKSTPFQEDKLRQYFRDMILGFEYLHENDIVHRDIKPDNLLLSKDDVLKIVDFGVSEIFVKGNDKTKKSAGSPAFMAPELCQVQHGEVSGKATDLWSMGVTLYCMTFGYLPFEKDNLIDLYVSIKEDTLVIPPETDADLADLLTKLLDKDPNTRITMAQLRMDAVRRFKRGSRHHATPSDLTALKNLGLTEDQQQINHEKGETTAVSNNANNPNLV</sequence>
<dbReference type="Gene3D" id="1.10.510.10">
    <property type="entry name" value="Transferase(Phosphotransferase) domain 1"/>
    <property type="match status" value="1"/>
</dbReference>
<dbReference type="GO" id="GO:0035556">
    <property type="term" value="P:intracellular signal transduction"/>
    <property type="evidence" value="ECO:0007669"/>
    <property type="project" value="TreeGrafter"/>
</dbReference>
<dbReference type="PROSITE" id="PS50011">
    <property type="entry name" value="PROTEIN_KINASE_DOM"/>
    <property type="match status" value="1"/>
</dbReference>
<dbReference type="SUPFAM" id="SSF56112">
    <property type="entry name" value="Protein kinase-like (PK-like)"/>
    <property type="match status" value="1"/>
</dbReference>
<dbReference type="InterPro" id="IPR000719">
    <property type="entry name" value="Prot_kinase_dom"/>
</dbReference>
<dbReference type="FunFam" id="1.10.510.10:FF:000571">
    <property type="entry name" value="Maternal embryonic leucine zipper kinase"/>
    <property type="match status" value="1"/>
</dbReference>
<evidence type="ECO:0000256" key="3">
    <source>
        <dbReference type="PROSITE-ProRule" id="PRU10141"/>
    </source>
</evidence>
<feature type="region of interest" description="Disordered" evidence="5">
    <location>
        <begin position="103"/>
        <end position="132"/>
    </location>
</feature>
<dbReference type="InterPro" id="IPR017441">
    <property type="entry name" value="Protein_kinase_ATP_BS"/>
</dbReference>
<dbReference type="GO" id="GO:0005737">
    <property type="term" value="C:cytoplasm"/>
    <property type="evidence" value="ECO:0007669"/>
    <property type="project" value="TreeGrafter"/>
</dbReference>
<dbReference type="Proteomes" id="UP000789831">
    <property type="component" value="Unassembled WGS sequence"/>
</dbReference>
<keyword evidence="2 3" id="KW-0067">ATP-binding</keyword>
<dbReference type="CDD" id="cd14008">
    <property type="entry name" value="STKc_LKB1_CaMKK"/>
    <property type="match status" value="1"/>
</dbReference>
<evidence type="ECO:0000256" key="5">
    <source>
        <dbReference type="SAM" id="MobiDB-lite"/>
    </source>
</evidence>
<feature type="region of interest" description="Disordered" evidence="5">
    <location>
        <begin position="1"/>
        <end position="42"/>
    </location>
</feature>
<dbReference type="PROSITE" id="PS00107">
    <property type="entry name" value="PROTEIN_KINASE_ATP"/>
    <property type="match status" value="1"/>
</dbReference>
<keyword evidence="4" id="KW-0723">Serine/threonine-protein kinase</keyword>
<evidence type="ECO:0000256" key="2">
    <source>
        <dbReference type="ARBA" id="ARBA00022840"/>
    </source>
</evidence>
<feature type="domain" description="Protein kinase" evidence="6">
    <location>
        <begin position="65"/>
        <end position="355"/>
    </location>
</feature>
<dbReference type="Pfam" id="PF00069">
    <property type="entry name" value="Pkinase"/>
    <property type="match status" value="1"/>
</dbReference>
<feature type="binding site" evidence="3">
    <location>
        <position position="94"/>
    </location>
    <ligand>
        <name>ATP</name>
        <dbReference type="ChEBI" id="CHEBI:30616"/>
    </ligand>
</feature>
<accession>A0A9N9D7U0</accession>
<protein>
    <submittedName>
        <fullName evidence="7">5366_t:CDS:1</fullName>
    </submittedName>
</protein>
<comment type="caution">
    <text evidence="7">The sequence shown here is derived from an EMBL/GenBank/DDBJ whole genome shotgun (WGS) entry which is preliminary data.</text>
</comment>
<feature type="compositionally biased region" description="Low complexity" evidence="5">
    <location>
        <begin position="1"/>
        <end position="32"/>
    </location>
</feature>
<evidence type="ECO:0000259" key="6">
    <source>
        <dbReference type="PROSITE" id="PS50011"/>
    </source>
</evidence>
<feature type="non-terminal residue" evidence="7">
    <location>
        <position position="406"/>
    </location>
</feature>
<keyword evidence="1 3" id="KW-0547">Nucleotide-binding</keyword>
<dbReference type="InterPro" id="IPR008271">
    <property type="entry name" value="Ser/Thr_kinase_AS"/>
</dbReference>
<keyword evidence="4" id="KW-0808">Transferase</keyword>
<dbReference type="GO" id="GO:0005524">
    <property type="term" value="F:ATP binding"/>
    <property type="evidence" value="ECO:0007669"/>
    <property type="project" value="UniProtKB-UniRule"/>
</dbReference>
<dbReference type="SMART" id="SM00220">
    <property type="entry name" value="S_TKc"/>
    <property type="match status" value="1"/>
</dbReference>
<dbReference type="Gene3D" id="3.30.200.20">
    <property type="entry name" value="Phosphorylase Kinase, domain 1"/>
    <property type="match status" value="1"/>
</dbReference>
<evidence type="ECO:0000256" key="1">
    <source>
        <dbReference type="ARBA" id="ARBA00022741"/>
    </source>
</evidence>
<dbReference type="PANTHER" id="PTHR24346">
    <property type="entry name" value="MAP/MICROTUBULE AFFINITY-REGULATING KINASE"/>
    <property type="match status" value="1"/>
</dbReference>
<dbReference type="OrthoDB" id="68483at2759"/>
<dbReference type="PANTHER" id="PTHR24346:SF77">
    <property type="entry name" value="SERINE THREONINE PROTEIN KINASE"/>
    <property type="match status" value="1"/>
</dbReference>
<proteinExistence type="inferred from homology"/>
<feature type="compositionally biased region" description="Basic residues" evidence="5">
    <location>
        <begin position="103"/>
        <end position="121"/>
    </location>
</feature>
<evidence type="ECO:0000256" key="4">
    <source>
        <dbReference type="RuleBase" id="RU000304"/>
    </source>
</evidence>
<organism evidence="7 8">
    <name type="scientific">Ambispora gerdemannii</name>
    <dbReference type="NCBI Taxonomy" id="144530"/>
    <lineage>
        <taxon>Eukaryota</taxon>
        <taxon>Fungi</taxon>
        <taxon>Fungi incertae sedis</taxon>
        <taxon>Mucoromycota</taxon>
        <taxon>Glomeromycotina</taxon>
        <taxon>Glomeromycetes</taxon>
        <taxon>Archaeosporales</taxon>
        <taxon>Ambisporaceae</taxon>
        <taxon>Ambispora</taxon>
    </lineage>
</organism>
<dbReference type="PROSITE" id="PS00108">
    <property type="entry name" value="PROTEIN_KINASE_ST"/>
    <property type="match status" value="1"/>
</dbReference>
<gene>
    <name evidence="7" type="ORF">AGERDE_LOCUS10284</name>
</gene>
<dbReference type="InterPro" id="IPR011009">
    <property type="entry name" value="Kinase-like_dom_sf"/>
</dbReference>
<evidence type="ECO:0000313" key="8">
    <source>
        <dbReference type="Proteomes" id="UP000789831"/>
    </source>
</evidence>